<name>A0A9X1P4A6_9HYPH</name>
<feature type="transmembrane region" description="Helical" evidence="9">
    <location>
        <begin position="130"/>
        <end position="149"/>
    </location>
</feature>
<evidence type="ECO:0000256" key="9">
    <source>
        <dbReference type="RuleBase" id="RU363032"/>
    </source>
</evidence>
<dbReference type="InterPro" id="IPR000515">
    <property type="entry name" value="MetI-like"/>
</dbReference>
<dbReference type="Gene3D" id="1.10.3720.10">
    <property type="entry name" value="MetI-like"/>
    <property type="match status" value="1"/>
</dbReference>
<reference evidence="11" key="1">
    <citation type="submission" date="2022-01" db="EMBL/GenBank/DDBJ databases">
        <title>Jiella avicenniae sp. nov., a novel endophytic bacterium isolated from bark of Avicennia marina.</title>
        <authorList>
            <person name="Tuo L."/>
        </authorList>
    </citation>
    <scope>NUCLEOTIDE SEQUENCE</scope>
    <source>
        <strain evidence="11">CBK1P-4</strain>
    </source>
</reference>
<feature type="transmembrane region" description="Helical" evidence="9">
    <location>
        <begin position="102"/>
        <end position="124"/>
    </location>
</feature>
<dbReference type="RefSeq" id="WP_233720472.1">
    <property type="nucleotide sequence ID" value="NZ_JAJUWU010000016.1"/>
</dbReference>
<gene>
    <name evidence="11" type="ORF">LZD57_15920</name>
</gene>
<evidence type="ECO:0000256" key="8">
    <source>
        <dbReference type="ARBA" id="ARBA00023136"/>
    </source>
</evidence>
<dbReference type="GO" id="GO:0005886">
    <property type="term" value="C:plasma membrane"/>
    <property type="evidence" value="ECO:0007669"/>
    <property type="project" value="UniProtKB-SubCell"/>
</dbReference>
<keyword evidence="6" id="KW-0653">Protein transport</keyword>
<feature type="transmembrane region" description="Helical" evidence="9">
    <location>
        <begin position="233"/>
        <end position="256"/>
    </location>
</feature>
<keyword evidence="4 9" id="KW-0812">Transmembrane</keyword>
<evidence type="ECO:0000256" key="4">
    <source>
        <dbReference type="ARBA" id="ARBA00022692"/>
    </source>
</evidence>
<dbReference type="GO" id="GO:0055085">
    <property type="term" value="P:transmembrane transport"/>
    <property type="evidence" value="ECO:0007669"/>
    <property type="project" value="InterPro"/>
</dbReference>
<keyword evidence="8 9" id="KW-0472">Membrane</keyword>
<dbReference type="Proteomes" id="UP001139035">
    <property type="component" value="Unassembled WGS sequence"/>
</dbReference>
<dbReference type="AlphaFoldDB" id="A0A9X1P4A6"/>
<evidence type="ECO:0000256" key="1">
    <source>
        <dbReference type="ARBA" id="ARBA00004651"/>
    </source>
</evidence>
<dbReference type="InterPro" id="IPR025966">
    <property type="entry name" value="OppC_N"/>
</dbReference>
<comment type="caution">
    <text evidence="11">The sequence shown here is derived from an EMBL/GenBank/DDBJ whole genome shotgun (WGS) entry which is preliminary data.</text>
</comment>
<feature type="transmembrane region" description="Helical" evidence="9">
    <location>
        <begin position="7"/>
        <end position="29"/>
    </location>
</feature>
<dbReference type="PANTHER" id="PTHR43386">
    <property type="entry name" value="OLIGOPEPTIDE TRANSPORT SYSTEM PERMEASE PROTEIN APPC"/>
    <property type="match status" value="1"/>
</dbReference>
<comment type="similarity">
    <text evidence="9">Belongs to the binding-protein-dependent transport system permease family.</text>
</comment>
<evidence type="ECO:0000313" key="12">
    <source>
        <dbReference type="Proteomes" id="UP001139035"/>
    </source>
</evidence>
<feature type="transmembrane region" description="Helical" evidence="9">
    <location>
        <begin position="73"/>
        <end position="95"/>
    </location>
</feature>
<keyword evidence="2 9" id="KW-0813">Transport</keyword>
<dbReference type="PANTHER" id="PTHR43386:SF1">
    <property type="entry name" value="D,D-DIPEPTIDE TRANSPORT SYSTEM PERMEASE PROTEIN DDPC-RELATED"/>
    <property type="match status" value="1"/>
</dbReference>
<dbReference type="CDD" id="cd06261">
    <property type="entry name" value="TM_PBP2"/>
    <property type="match status" value="1"/>
</dbReference>
<dbReference type="Pfam" id="PF12911">
    <property type="entry name" value="OppC_N"/>
    <property type="match status" value="1"/>
</dbReference>
<dbReference type="PROSITE" id="PS50928">
    <property type="entry name" value="ABC_TM1"/>
    <property type="match status" value="1"/>
</dbReference>
<evidence type="ECO:0000256" key="2">
    <source>
        <dbReference type="ARBA" id="ARBA00022448"/>
    </source>
</evidence>
<dbReference type="GO" id="GO:0015833">
    <property type="term" value="P:peptide transport"/>
    <property type="evidence" value="ECO:0007669"/>
    <property type="project" value="UniProtKB-KW"/>
</dbReference>
<keyword evidence="7 9" id="KW-1133">Transmembrane helix</keyword>
<dbReference type="Pfam" id="PF00528">
    <property type="entry name" value="BPD_transp_1"/>
    <property type="match status" value="1"/>
</dbReference>
<protein>
    <submittedName>
        <fullName evidence="11">ABC transporter permease</fullName>
    </submittedName>
</protein>
<keyword evidence="3" id="KW-1003">Cell membrane</keyword>
<comment type="subcellular location">
    <subcellularLocation>
        <location evidence="1 9">Cell membrane</location>
        <topology evidence="1 9">Multi-pass membrane protein</topology>
    </subcellularLocation>
</comment>
<accession>A0A9X1P4A6</accession>
<proteinExistence type="inferred from homology"/>
<keyword evidence="12" id="KW-1185">Reference proteome</keyword>
<evidence type="ECO:0000256" key="7">
    <source>
        <dbReference type="ARBA" id="ARBA00022989"/>
    </source>
</evidence>
<evidence type="ECO:0000256" key="3">
    <source>
        <dbReference type="ARBA" id="ARBA00022475"/>
    </source>
</evidence>
<dbReference type="GO" id="GO:0015031">
    <property type="term" value="P:protein transport"/>
    <property type="evidence" value="ECO:0007669"/>
    <property type="project" value="UniProtKB-KW"/>
</dbReference>
<feature type="transmembrane region" description="Helical" evidence="9">
    <location>
        <begin position="187"/>
        <end position="213"/>
    </location>
</feature>
<evidence type="ECO:0000313" key="11">
    <source>
        <dbReference type="EMBL" id="MCE7029479.1"/>
    </source>
</evidence>
<evidence type="ECO:0000259" key="10">
    <source>
        <dbReference type="PROSITE" id="PS50928"/>
    </source>
</evidence>
<sequence length="271" mass="28581">MQKFPARLVLGLILLAVITLAAVFAPLIAPYPPTASTTNILGAPSAANFFGTDQLGRDVFSRVLFGTRVSLQVGAAAAIVAVLIGAPIGLAAGFFRGWVDFILVQVIDIFIALPGLVLALIITAMLGPSVFNLSITLGVVTAPTVARLVRGQVFVVREMLFVEAARATGASSFWIIRKHVMPNTMRVVWSQFAINVSLAIFTSASLSFLGLGVPPPAPDWGGMVRDGSSFLPIRPLLSLGPGAAVALTVFTFYLVGSSMNDAFSRRPRVAE</sequence>
<organism evidence="11 12">
    <name type="scientific">Jiella avicenniae</name>
    <dbReference type="NCBI Taxonomy" id="2907202"/>
    <lineage>
        <taxon>Bacteria</taxon>
        <taxon>Pseudomonadati</taxon>
        <taxon>Pseudomonadota</taxon>
        <taxon>Alphaproteobacteria</taxon>
        <taxon>Hyphomicrobiales</taxon>
        <taxon>Aurantimonadaceae</taxon>
        <taxon>Jiella</taxon>
    </lineage>
</organism>
<evidence type="ECO:0000256" key="6">
    <source>
        <dbReference type="ARBA" id="ARBA00022927"/>
    </source>
</evidence>
<dbReference type="InterPro" id="IPR035906">
    <property type="entry name" value="MetI-like_sf"/>
</dbReference>
<dbReference type="EMBL" id="JAJUWU010000016">
    <property type="protein sequence ID" value="MCE7029479.1"/>
    <property type="molecule type" value="Genomic_DNA"/>
</dbReference>
<keyword evidence="5" id="KW-0571">Peptide transport</keyword>
<dbReference type="InterPro" id="IPR050366">
    <property type="entry name" value="BP-dependent_transpt_permease"/>
</dbReference>
<feature type="domain" description="ABC transmembrane type-1" evidence="10">
    <location>
        <begin position="67"/>
        <end position="260"/>
    </location>
</feature>
<evidence type="ECO:0000256" key="5">
    <source>
        <dbReference type="ARBA" id="ARBA00022856"/>
    </source>
</evidence>
<dbReference type="SUPFAM" id="SSF161098">
    <property type="entry name" value="MetI-like"/>
    <property type="match status" value="1"/>
</dbReference>